<reference evidence="1 2" key="2">
    <citation type="submission" date="2018-11" db="EMBL/GenBank/DDBJ databases">
        <authorList>
            <consortium name="Pathogen Informatics"/>
        </authorList>
    </citation>
    <scope>NUCLEOTIDE SEQUENCE [LARGE SCALE GENOMIC DNA]</scope>
</reference>
<evidence type="ECO:0000313" key="1">
    <source>
        <dbReference type="EMBL" id="VDM24789.1"/>
    </source>
</evidence>
<name>A0A183TWX3_TOXCA</name>
<reference evidence="3" key="1">
    <citation type="submission" date="2016-06" db="UniProtKB">
        <authorList>
            <consortium name="WormBaseParasite"/>
        </authorList>
    </citation>
    <scope>IDENTIFICATION</scope>
</reference>
<dbReference type="SUPFAM" id="SSF50630">
    <property type="entry name" value="Acid proteases"/>
    <property type="match status" value="1"/>
</dbReference>
<dbReference type="InterPro" id="IPR021109">
    <property type="entry name" value="Peptidase_aspartic_dom_sf"/>
</dbReference>
<dbReference type="WBParaSite" id="TCNE_0000074201-mRNA-1">
    <property type="protein sequence ID" value="TCNE_0000074201-mRNA-1"/>
    <property type="gene ID" value="TCNE_0000074201"/>
</dbReference>
<protein>
    <submittedName>
        <fullName evidence="3">Peptidase A2 domain-containing protein</fullName>
    </submittedName>
</protein>
<accession>A0A183TWX3</accession>
<dbReference type="Proteomes" id="UP000050794">
    <property type="component" value="Unassembled WGS sequence"/>
</dbReference>
<evidence type="ECO:0000313" key="3">
    <source>
        <dbReference type="WBParaSite" id="TCNE_0000074201-mRNA-1"/>
    </source>
</evidence>
<gene>
    <name evidence="1" type="ORF">TCNE_LOCUS743</name>
</gene>
<evidence type="ECO:0000313" key="2">
    <source>
        <dbReference type="Proteomes" id="UP000050794"/>
    </source>
</evidence>
<keyword evidence="2" id="KW-1185">Reference proteome</keyword>
<proteinExistence type="predicted"/>
<dbReference type="EMBL" id="UYWY01000414">
    <property type="protein sequence ID" value="VDM24789.1"/>
    <property type="molecule type" value="Genomic_DNA"/>
</dbReference>
<sequence length="58" mass="6663">MRLDTEADITLLSVKDWIKINRSQLLPPLVKLKSANNKDIKVCGYFECDFDIDGHKGR</sequence>
<organism evidence="2 3">
    <name type="scientific">Toxocara canis</name>
    <name type="common">Canine roundworm</name>
    <dbReference type="NCBI Taxonomy" id="6265"/>
    <lineage>
        <taxon>Eukaryota</taxon>
        <taxon>Metazoa</taxon>
        <taxon>Ecdysozoa</taxon>
        <taxon>Nematoda</taxon>
        <taxon>Chromadorea</taxon>
        <taxon>Rhabditida</taxon>
        <taxon>Spirurina</taxon>
        <taxon>Ascaridomorpha</taxon>
        <taxon>Ascaridoidea</taxon>
        <taxon>Toxocaridae</taxon>
        <taxon>Toxocara</taxon>
    </lineage>
</organism>
<dbReference type="AlphaFoldDB" id="A0A183TWX3"/>